<keyword evidence="3" id="KW-1185">Reference proteome</keyword>
<dbReference type="EnsemblPlants" id="TuG1812G0400001962.01.T01">
    <property type="protein sequence ID" value="TuG1812G0400001962.01.T01.cds324452"/>
    <property type="gene ID" value="TuG1812G0400001962.01"/>
</dbReference>
<proteinExistence type="predicted"/>
<evidence type="ECO:0000256" key="1">
    <source>
        <dbReference type="SAM" id="MobiDB-lite"/>
    </source>
</evidence>
<reference evidence="2" key="3">
    <citation type="submission" date="2022-06" db="UniProtKB">
        <authorList>
            <consortium name="EnsemblPlants"/>
        </authorList>
    </citation>
    <scope>IDENTIFICATION</scope>
</reference>
<accession>A0A8R7U8A8</accession>
<dbReference type="Proteomes" id="UP000015106">
    <property type="component" value="Chromosome 4"/>
</dbReference>
<evidence type="ECO:0000313" key="2">
    <source>
        <dbReference type="EnsemblPlants" id="TuG1812G0400001962.01.T01.cds324452"/>
    </source>
</evidence>
<sequence>MSLACIYRMIYDHLWAVSQELKPSGKLGLEKFHDPGLYPERLGEHRRRDGRVGAEEREWHEDDAGVLAIEGDDHGGLGLTDVELEVHEAPRDEERLSGTHHPRVELVPGVKAAEDSNEELTFHHDADLGGAGVDVRRVCTPWREDHPVHGHAQRVRTGPLGHISSSVTAEPFGVDVLPALANLDEKRKSSPASDMGLHVCPFTETALPSRSATQKSWRGSGSVARTAGARNSMANRPATRVLEHPIACYATDQLEFVDRE</sequence>
<feature type="region of interest" description="Disordered" evidence="1">
    <location>
        <begin position="38"/>
        <end position="57"/>
    </location>
</feature>
<reference evidence="3" key="1">
    <citation type="journal article" date="2013" name="Nature">
        <title>Draft genome of the wheat A-genome progenitor Triticum urartu.</title>
        <authorList>
            <person name="Ling H.Q."/>
            <person name="Zhao S."/>
            <person name="Liu D."/>
            <person name="Wang J."/>
            <person name="Sun H."/>
            <person name="Zhang C."/>
            <person name="Fan H."/>
            <person name="Li D."/>
            <person name="Dong L."/>
            <person name="Tao Y."/>
            <person name="Gao C."/>
            <person name="Wu H."/>
            <person name="Li Y."/>
            <person name="Cui Y."/>
            <person name="Guo X."/>
            <person name="Zheng S."/>
            <person name="Wang B."/>
            <person name="Yu K."/>
            <person name="Liang Q."/>
            <person name="Yang W."/>
            <person name="Lou X."/>
            <person name="Chen J."/>
            <person name="Feng M."/>
            <person name="Jian J."/>
            <person name="Zhang X."/>
            <person name="Luo G."/>
            <person name="Jiang Y."/>
            <person name="Liu J."/>
            <person name="Wang Z."/>
            <person name="Sha Y."/>
            <person name="Zhang B."/>
            <person name="Wu H."/>
            <person name="Tang D."/>
            <person name="Shen Q."/>
            <person name="Xue P."/>
            <person name="Zou S."/>
            <person name="Wang X."/>
            <person name="Liu X."/>
            <person name="Wang F."/>
            <person name="Yang Y."/>
            <person name="An X."/>
            <person name="Dong Z."/>
            <person name="Zhang K."/>
            <person name="Zhang X."/>
            <person name="Luo M.C."/>
            <person name="Dvorak J."/>
            <person name="Tong Y."/>
            <person name="Wang J."/>
            <person name="Yang H."/>
            <person name="Li Z."/>
            <person name="Wang D."/>
            <person name="Zhang A."/>
            <person name="Wang J."/>
        </authorList>
    </citation>
    <scope>NUCLEOTIDE SEQUENCE</scope>
    <source>
        <strain evidence="3">cv. G1812</strain>
    </source>
</reference>
<evidence type="ECO:0000313" key="3">
    <source>
        <dbReference type="Proteomes" id="UP000015106"/>
    </source>
</evidence>
<dbReference type="AlphaFoldDB" id="A0A8R7U8A8"/>
<organism evidence="2 3">
    <name type="scientific">Triticum urartu</name>
    <name type="common">Red wild einkorn</name>
    <name type="synonym">Crithodium urartu</name>
    <dbReference type="NCBI Taxonomy" id="4572"/>
    <lineage>
        <taxon>Eukaryota</taxon>
        <taxon>Viridiplantae</taxon>
        <taxon>Streptophyta</taxon>
        <taxon>Embryophyta</taxon>
        <taxon>Tracheophyta</taxon>
        <taxon>Spermatophyta</taxon>
        <taxon>Magnoliopsida</taxon>
        <taxon>Liliopsida</taxon>
        <taxon>Poales</taxon>
        <taxon>Poaceae</taxon>
        <taxon>BOP clade</taxon>
        <taxon>Pooideae</taxon>
        <taxon>Triticodae</taxon>
        <taxon>Triticeae</taxon>
        <taxon>Triticinae</taxon>
        <taxon>Triticum</taxon>
    </lineage>
</organism>
<protein>
    <submittedName>
        <fullName evidence="2">Uncharacterized protein</fullName>
    </submittedName>
</protein>
<feature type="compositionally biased region" description="Polar residues" evidence="1">
    <location>
        <begin position="208"/>
        <end position="219"/>
    </location>
</feature>
<name>A0A8R7U8A8_TRIUA</name>
<reference evidence="2" key="2">
    <citation type="submission" date="2018-03" db="EMBL/GenBank/DDBJ databases">
        <title>The Triticum urartu genome reveals the dynamic nature of wheat genome evolution.</title>
        <authorList>
            <person name="Ling H."/>
            <person name="Ma B."/>
            <person name="Shi X."/>
            <person name="Liu H."/>
            <person name="Dong L."/>
            <person name="Sun H."/>
            <person name="Cao Y."/>
            <person name="Gao Q."/>
            <person name="Zheng S."/>
            <person name="Li Y."/>
            <person name="Yu Y."/>
            <person name="Du H."/>
            <person name="Qi M."/>
            <person name="Li Y."/>
            <person name="Yu H."/>
            <person name="Cui Y."/>
            <person name="Wang N."/>
            <person name="Chen C."/>
            <person name="Wu H."/>
            <person name="Zhao Y."/>
            <person name="Zhang J."/>
            <person name="Li Y."/>
            <person name="Zhou W."/>
            <person name="Zhang B."/>
            <person name="Hu W."/>
            <person name="Eijk M."/>
            <person name="Tang J."/>
            <person name="Witsenboer H."/>
            <person name="Zhao S."/>
            <person name="Li Z."/>
            <person name="Zhang A."/>
            <person name="Wang D."/>
            <person name="Liang C."/>
        </authorList>
    </citation>
    <scope>NUCLEOTIDE SEQUENCE [LARGE SCALE GENOMIC DNA]</scope>
    <source>
        <strain evidence="2">cv. G1812</strain>
    </source>
</reference>
<feature type="region of interest" description="Disordered" evidence="1">
    <location>
        <begin position="208"/>
        <end position="230"/>
    </location>
</feature>
<dbReference type="Gramene" id="TuG1812G0400001962.01.T01">
    <property type="protein sequence ID" value="TuG1812G0400001962.01.T01.cds324452"/>
    <property type="gene ID" value="TuG1812G0400001962.01"/>
</dbReference>
<feature type="compositionally biased region" description="Basic and acidic residues" evidence="1">
    <location>
        <begin position="41"/>
        <end position="57"/>
    </location>
</feature>